<name>A0AB39ZBC3_DROSZ</name>
<reference evidence="5" key="1">
    <citation type="submission" date="2025-05" db="UniProtKB">
        <authorList>
            <consortium name="RefSeq"/>
        </authorList>
    </citation>
    <scope>NUCLEOTIDE SEQUENCE [LARGE SCALE GENOMIC DNA]</scope>
</reference>
<keyword evidence="3" id="KW-0732">Signal</keyword>
<feature type="domain" description="Peptidase A1" evidence="4">
    <location>
        <begin position="92"/>
        <end position="417"/>
    </location>
</feature>
<dbReference type="InterPro" id="IPR001461">
    <property type="entry name" value="Aspartic_peptidase_A1"/>
</dbReference>
<dbReference type="Pfam" id="PF00026">
    <property type="entry name" value="Asp"/>
    <property type="match status" value="1"/>
</dbReference>
<feature type="chain" id="PRO_5046371960" evidence="3">
    <location>
        <begin position="25"/>
        <end position="420"/>
    </location>
</feature>
<dbReference type="PROSITE" id="PS51767">
    <property type="entry name" value="PEPTIDASE_A1"/>
    <property type="match status" value="1"/>
</dbReference>
<dbReference type="PANTHER" id="PTHR47966:SF51">
    <property type="entry name" value="BETA-SITE APP-CLEAVING ENZYME, ISOFORM A-RELATED"/>
    <property type="match status" value="1"/>
</dbReference>
<dbReference type="AlphaFoldDB" id="A0AB39ZBC3"/>
<sequence length="420" mass="45897">MQSLQKLRLALSLVLILCLTKSMAESNRWRKSVQLNLHREKNHTKILRSFENQKLRLKEKLDPVTDTTLTSLSVSETSGTKDNLINSHNTEYYVTADFGTPKTQKVTLLLDTASANLLVYSSKFVKASCSLHNGYNSSESLTYQGNGTAFQIQFASQDVLTGILSTDTFTLGDLAVKNQTFAEINTAPQSLCKRSNFDGILGLGLPEIALDGVTTPLENIVDQGLIDEPIFSFFVNRNASDASNGGVLLLGGSDPTLYRGCLTYVPLSKVAFWQITVGQVKIGGKKLCSNCQAIFDVGTSLIIVPCKALKIINQKLGLKKTDLKNGAHIIDCSKVSSLPNIVFNIGWKDFTLTPSDYILNYTGTCVSGFSSLSDCSADQTKTNDDGEDLNEIWVFGDVFFGAFYILFDFGLKLIGIAPKV</sequence>
<evidence type="ECO:0000256" key="1">
    <source>
        <dbReference type="ARBA" id="ARBA00007447"/>
    </source>
</evidence>
<dbReference type="Gene3D" id="2.40.70.10">
    <property type="entry name" value="Acid Proteases"/>
    <property type="match status" value="2"/>
</dbReference>
<keyword evidence="6" id="KW-0378">Hydrolase</keyword>
<dbReference type="InterPro" id="IPR021109">
    <property type="entry name" value="Peptidase_aspartic_dom_sf"/>
</dbReference>
<reference evidence="6" key="2">
    <citation type="submission" date="2025-08" db="UniProtKB">
        <authorList>
            <consortium name="RefSeq"/>
        </authorList>
    </citation>
    <scope>IDENTIFICATION</scope>
</reference>
<evidence type="ECO:0000313" key="6">
    <source>
        <dbReference type="RefSeq" id="XP_016931880.3"/>
    </source>
</evidence>
<feature type="active site" evidence="2">
    <location>
        <position position="111"/>
    </location>
</feature>
<dbReference type="RefSeq" id="XP_016931880.3">
    <property type="nucleotide sequence ID" value="XM_017076391.4"/>
</dbReference>
<dbReference type="GO" id="GO:0004190">
    <property type="term" value="F:aspartic-type endopeptidase activity"/>
    <property type="evidence" value="ECO:0007669"/>
    <property type="project" value="UniProtKB-KW"/>
</dbReference>
<evidence type="ECO:0000259" key="4">
    <source>
        <dbReference type="PROSITE" id="PS51767"/>
    </source>
</evidence>
<dbReference type="PANTHER" id="PTHR47966">
    <property type="entry name" value="BETA-SITE APP-CLEAVING ENZYME, ISOFORM A-RELATED"/>
    <property type="match status" value="1"/>
</dbReference>
<dbReference type="GO" id="GO:0005764">
    <property type="term" value="C:lysosome"/>
    <property type="evidence" value="ECO:0007669"/>
    <property type="project" value="TreeGrafter"/>
</dbReference>
<dbReference type="PRINTS" id="PR00792">
    <property type="entry name" value="PEPSIN"/>
</dbReference>
<protein>
    <submittedName>
        <fullName evidence="6">Lysosomal aspartic protease</fullName>
    </submittedName>
</protein>
<evidence type="ECO:0000313" key="5">
    <source>
        <dbReference type="Proteomes" id="UP001652628"/>
    </source>
</evidence>
<evidence type="ECO:0000256" key="3">
    <source>
        <dbReference type="SAM" id="SignalP"/>
    </source>
</evidence>
<dbReference type="GO" id="GO:0006508">
    <property type="term" value="P:proteolysis"/>
    <property type="evidence" value="ECO:0007669"/>
    <property type="project" value="UniProtKB-KW"/>
</dbReference>
<gene>
    <name evidence="6" type="primary">LOC108011281</name>
</gene>
<organism evidence="5 6">
    <name type="scientific">Drosophila suzukii</name>
    <name type="common">Spotted-wing drosophila fruit fly</name>
    <dbReference type="NCBI Taxonomy" id="28584"/>
    <lineage>
        <taxon>Eukaryota</taxon>
        <taxon>Metazoa</taxon>
        <taxon>Ecdysozoa</taxon>
        <taxon>Arthropoda</taxon>
        <taxon>Hexapoda</taxon>
        <taxon>Insecta</taxon>
        <taxon>Pterygota</taxon>
        <taxon>Neoptera</taxon>
        <taxon>Endopterygota</taxon>
        <taxon>Diptera</taxon>
        <taxon>Brachycera</taxon>
        <taxon>Muscomorpha</taxon>
        <taxon>Ephydroidea</taxon>
        <taxon>Drosophilidae</taxon>
        <taxon>Drosophila</taxon>
        <taxon>Sophophora</taxon>
    </lineage>
</organism>
<dbReference type="Proteomes" id="UP001652628">
    <property type="component" value="Chromosome 2L"/>
</dbReference>
<keyword evidence="6" id="KW-0645">Protease</keyword>
<feature type="active site" evidence="2">
    <location>
        <position position="296"/>
    </location>
</feature>
<evidence type="ECO:0000256" key="2">
    <source>
        <dbReference type="PIRSR" id="PIRSR601461-1"/>
    </source>
</evidence>
<dbReference type="SUPFAM" id="SSF50630">
    <property type="entry name" value="Acid proteases"/>
    <property type="match status" value="1"/>
</dbReference>
<accession>A0AB39ZBC3</accession>
<proteinExistence type="inferred from homology"/>
<keyword evidence="5" id="KW-1185">Reference proteome</keyword>
<dbReference type="InterPro" id="IPR033121">
    <property type="entry name" value="PEPTIDASE_A1"/>
</dbReference>
<dbReference type="GeneID" id="108011281"/>
<comment type="similarity">
    <text evidence="1">Belongs to the peptidase A1 family.</text>
</comment>
<feature type="signal peptide" evidence="3">
    <location>
        <begin position="1"/>
        <end position="24"/>
    </location>
</feature>